<dbReference type="EMBL" id="LAOR01000023">
    <property type="protein sequence ID" value="KJW07455.1"/>
    <property type="molecule type" value="Genomic_DNA"/>
</dbReference>
<organism evidence="1 2">
    <name type="scientific">Orientia tsutsugamushi str. UT144</name>
    <dbReference type="NCBI Taxonomy" id="1441384"/>
    <lineage>
        <taxon>Bacteria</taxon>
        <taxon>Pseudomonadati</taxon>
        <taxon>Pseudomonadota</taxon>
        <taxon>Alphaproteobacteria</taxon>
        <taxon>Rickettsiales</taxon>
        <taxon>Rickettsiaceae</taxon>
        <taxon>Rickettsieae</taxon>
        <taxon>Orientia</taxon>
    </lineage>
</organism>
<name>A0A0F3RM60_ORITS</name>
<sequence length="46" mass="5616">MLEEQYKNSIAIKHCNRWYNKEDYGKKLTENLLLLLTRIRKGQYQA</sequence>
<evidence type="ECO:0000313" key="2">
    <source>
        <dbReference type="Proteomes" id="UP000033580"/>
    </source>
</evidence>
<feature type="non-terminal residue" evidence="1">
    <location>
        <position position="46"/>
    </location>
</feature>
<dbReference type="Proteomes" id="UP000033580">
    <property type="component" value="Unassembled WGS sequence"/>
</dbReference>
<comment type="caution">
    <text evidence="1">The sequence shown here is derived from an EMBL/GenBank/DDBJ whole genome shotgun (WGS) entry which is preliminary data.</text>
</comment>
<gene>
    <name evidence="1" type="ORF">OTUT144_0477</name>
</gene>
<dbReference type="AlphaFoldDB" id="A0A0F3RM60"/>
<reference evidence="1 2" key="1">
    <citation type="submission" date="2015-01" db="EMBL/GenBank/DDBJ databases">
        <title>Genome Sequencing of Rickettsiales.</title>
        <authorList>
            <person name="Daugherty S.C."/>
            <person name="Su Q."/>
            <person name="Abolude K."/>
            <person name="Beier-Sexton M."/>
            <person name="Carlyon J.A."/>
            <person name="Carter R."/>
            <person name="Day N.P."/>
            <person name="Dumler S.J."/>
            <person name="Dyachenko V."/>
            <person name="Godinez A."/>
            <person name="Kurtti T.J."/>
            <person name="Lichay M."/>
            <person name="Mullins K.E."/>
            <person name="Ott S."/>
            <person name="Pappas-Brown V."/>
            <person name="Paris D.H."/>
            <person name="Patel P."/>
            <person name="Richards A.L."/>
            <person name="Sadzewicz L."/>
            <person name="Sears K."/>
            <person name="Seidman D."/>
            <person name="Sengamalay N."/>
            <person name="Stenos J."/>
            <person name="Tallon L.J."/>
            <person name="Vincent G."/>
            <person name="Fraser C.M."/>
            <person name="Munderloh U."/>
            <person name="Dunning-Hotopp J.C."/>
        </authorList>
    </citation>
    <scope>NUCLEOTIDE SEQUENCE [LARGE SCALE GENOMIC DNA]</scope>
    <source>
        <strain evidence="1 2">UT144</strain>
    </source>
</reference>
<evidence type="ECO:0000313" key="1">
    <source>
        <dbReference type="EMBL" id="KJW07455.1"/>
    </source>
</evidence>
<protein>
    <submittedName>
        <fullName evidence="1">Uncharacterized protein</fullName>
    </submittedName>
</protein>
<accession>A0A0F3RM60</accession>
<proteinExistence type="predicted"/>